<keyword evidence="4" id="KW-0804">Transcription</keyword>
<evidence type="ECO:0000256" key="2">
    <source>
        <dbReference type="ARBA" id="ARBA00023015"/>
    </source>
</evidence>
<dbReference type="PROSITE" id="PS00036">
    <property type="entry name" value="BZIP_BASIC"/>
    <property type="match status" value="1"/>
</dbReference>
<dbReference type="PANTHER" id="PTHR13044:SF14">
    <property type="entry name" value="CRYPTOCEPHAL, ISOFORM A"/>
    <property type="match status" value="1"/>
</dbReference>
<dbReference type="InParanoid" id="A0A163MC05"/>
<dbReference type="Proteomes" id="UP000078561">
    <property type="component" value="Unassembled WGS sequence"/>
</dbReference>
<evidence type="ECO:0000259" key="7">
    <source>
        <dbReference type="PROSITE" id="PS50217"/>
    </source>
</evidence>
<evidence type="ECO:0000256" key="6">
    <source>
        <dbReference type="SAM" id="MobiDB-lite"/>
    </source>
</evidence>
<dbReference type="CDD" id="cd14705">
    <property type="entry name" value="bZIP_Zip1"/>
    <property type="match status" value="1"/>
</dbReference>
<feature type="compositionally biased region" description="Basic and acidic residues" evidence="6">
    <location>
        <begin position="122"/>
        <end position="135"/>
    </location>
</feature>
<dbReference type="SMART" id="SM00338">
    <property type="entry name" value="BRLZ"/>
    <property type="match status" value="1"/>
</dbReference>
<feature type="domain" description="BZIP" evidence="7">
    <location>
        <begin position="128"/>
        <end position="191"/>
    </location>
</feature>
<accession>A0A163MC05</accession>
<dbReference type="PANTHER" id="PTHR13044">
    <property type="entry name" value="ACTIVATING TRANSCRIPTION FACTOR ATF 4/5"/>
    <property type="match status" value="1"/>
</dbReference>
<feature type="compositionally biased region" description="Low complexity" evidence="6">
    <location>
        <begin position="101"/>
        <end position="110"/>
    </location>
</feature>
<name>A0A163MC05_ABSGL</name>
<dbReference type="EMBL" id="LT554077">
    <property type="protein sequence ID" value="SAM03329.1"/>
    <property type="molecule type" value="Genomic_DNA"/>
</dbReference>
<dbReference type="AlphaFoldDB" id="A0A163MC05"/>
<dbReference type="InterPro" id="IPR004827">
    <property type="entry name" value="bZIP"/>
</dbReference>
<feature type="compositionally biased region" description="Polar residues" evidence="6">
    <location>
        <begin position="154"/>
        <end position="167"/>
    </location>
</feature>
<dbReference type="GO" id="GO:0001228">
    <property type="term" value="F:DNA-binding transcription activator activity, RNA polymerase II-specific"/>
    <property type="evidence" value="ECO:0007669"/>
    <property type="project" value="TreeGrafter"/>
</dbReference>
<dbReference type="OMA" id="WANAQFK"/>
<dbReference type="Pfam" id="PF07716">
    <property type="entry name" value="bZIP_2"/>
    <property type="match status" value="1"/>
</dbReference>
<dbReference type="GO" id="GO:0005634">
    <property type="term" value="C:nucleus"/>
    <property type="evidence" value="ECO:0007669"/>
    <property type="project" value="UniProtKB-SubCell"/>
</dbReference>
<comment type="subcellular location">
    <subcellularLocation>
        <location evidence="1">Nucleus</location>
    </subcellularLocation>
</comment>
<keyword evidence="2" id="KW-0805">Transcription regulation</keyword>
<dbReference type="GO" id="GO:0000977">
    <property type="term" value="F:RNA polymerase II transcription regulatory region sequence-specific DNA binding"/>
    <property type="evidence" value="ECO:0007669"/>
    <property type="project" value="TreeGrafter"/>
</dbReference>
<dbReference type="InterPro" id="IPR046347">
    <property type="entry name" value="bZIP_sf"/>
</dbReference>
<dbReference type="PROSITE" id="PS50217">
    <property type="entry name" value="BZIP"/>
    <property type="match status" value="1"/>
</dbReference>
<feature type="region of interest" description="Disordered" evidence="6">
    <location>
        <begin position="95"/>
        <end position="114"/>
    </location>
</feature>
<evidence type="ECO:0000256" key="4">
    <source>
        <dbReference type="ARBA" id="ARBA00023163"/>
    </source>
</evidence>
<keyword evidence="9" id="KW-1185">Reference proteome</keyword>
<sequence length="205" mass="22769">MSYISSLNLLSDDAPIPLSEEDVTDELALWANAQFKFDSAPGSALLDDPLKQSVSTSASTTNGIYGILNSYNHFDPPHPSSMMTMLQTANVVSPTSNDMYSPSTTPSTPTFNMAPTFEEEVGDKKETKTNDEEKRKRNTAASARFRMKKKQREQALQQTVQEMTTKTEQLEKRCKELELEAKWLRALLIEKNPALVTPLSSVASS</sequence>
<evidence type="ECO:0000256" key="3">
    <source>
        <dbReference type="ARBA" id="ARBA00023125"/>
    </source>
</evidence>
<feature type="region of interest" description="Disordered" evidence="6">
    <location>
        <begin position="119"/>
        <end position="167"/>
    </location>
</feature>
<protein>
    <recommendedName>
        <fullName evidence="7">BZIP domain-containing protein</fullName>
    </recommendedName>
</protein>
<gene>
    <name evidence="8" type="primary">ABSGL_09147.1 scaffold 10682</name>
</gene>
<evidence type="ECO:0000256" key="5">
    <source>
        <dbReference type="ARBA" id="ARBA00023242"/>
    </source>
</evidence>
<dbReference type="OrthoDB" id="1939598at2759"/>
<evidence type="ECO:0000313" key="8">
    <source>
        <dbReference type="EMBL" id="SAM03329.1"/>
    </source>
</evidence>
<keyword evidence="3" id="KW-0238">DNA-binding</keyword>
<dbReference type="SUPFAM" id="SSF57959">
    <property type="entry name" value="Leucine zipper domain"/>
    <property type="match status" value="1"/>
</dbReference>
<evidence type="ECO:0000256" key="1">
    <source>
        <dbReference type="ARBA" id="ARBA00004123"/>
    </source>
</evidence>
<proteinExistence type="predicted"/>
<reference evidence="8" key="1">
    <citation type="submission" date="2016-04" db="EMBL/GenBank/DDBJ databases">
        <authorList>
            <person name="Evans L.H."/>
            <person name="Alamgir A."/>
            <person name="Owens N."/>
            <person name="Weber N.D."/>
            <person name="Virtaneva K."/>
            <person name="Barbian K."/>
            <person name="Babar A."/>
            <person name="Rosenke K."/>
        </authorList>
    </citation>
    <scope>NUCLEOTIDE SEQUENCE [LARGE SCALE GENOMIC DNA]</scope>
    <source>
        <strain evidence="8">CBS 101.48</strain>
    </source>
</reference>
<evidence type="ECO:0000313" key="9">
    <source>
        <dbReference type="Proteomes" id="UP000078561"/>
    </source>
</evidence>
<dbReference type="Gene3D" id="1.20.5.170">
    <property type="match status" value="1"/>
</dbReference>
<organism evidence="8">
    <name type="scientific">Absidia glauca</name>
    <name type="common">Pin mould</name>
    <dbReference type="NCBI Taxonomy" id="4829"/>
    <lineage>
        <taxon>Eukaryota</taxon>
        <taxon>Fungi</taxon>
        <taxon>Fungi incertae sedis</taxon>
        <taxon>Mucoromycota</taxon>
        <taxon>Mucoromycotina</taxon>
        <taxon>Mucoromycetes</taxon>
        <taxon>Mucorales</taxon>
        <taxon>Cunninghamellaceae</taxon>
        <taxon>Absidia</taxon>
    </lineage>
</organism>
<dbReference type="STRING" id="4829.A0A163MC05"/>
<keyword evidence="5" id="KW-0539">Nucleus</keyword>